<protein>
    <submittedName>
        <fullName evidence="11">Subtilisin-like protease</fullName>
    </submittedName>
</protein>
<feature type="domain" description="Peptidase S8/S53" evidence="8">
    <location>
        <begin position="2"/>
        <end position="75"/>
    </location>
</feature>
<keyword evidence="6" id="KW-0720">Serine protease</keyword>
<sequence length="206" mass="22065">MAPGALVLASWPPNVPVAVVDSQPLFSNFNLLSGTSMSCPHAAGVAALIKEVHPEWSPAAIWSAMMTTSDAMDNTYGPIKDIGRGDVRTSPLAMGAGHINPNKAINPGLIYDAKSEETDTNVVEGKSTYVARVTPMKGVHVSVTPDKLVFEEKNENHGFKLSIEGPRRLADFVVFGFLSWVDTAGKHVVRSPMVAKRISSDLLPQS</sequence>
<dbReference type="InterPro" id="IPR023828">
    <property type="entry name" value="Peptidase_S8_Ser-AS"/>
</dbReference>
<keyword evidence="12" id="KW-1185">Reference proteome</keyword>
<dbReference type="GO" id="GO:0006508">
    <property type="term" value="P:proteolysis"/>
    <property type="evidence" value="ECO:0007669"/>
    <property type="project" value="UniProtKB-KW"/>
</dbReference>
<dbReference type="InterPro" id="IPR000209">
    <property type="entry name" value="Peptidase_S8/S53_dom"/>
</dbReference>
<name>A0A6A1WIN3_9ROSI</name>
<evidence type="ECO:0000313" key="12">
    <source>
        <dbReference type="Proteomes" id="UP000516437"/>
    </source>
</evidence>
<dbReference type="Pfam" id="PF17766">
    <property type="entry name" value="fn3_6"/>
    <property type="match status" value="1"/>
</dbReference>
<evidence type="ECO:0000256" key="4">
    <source>
        <dbReference type="ARBA" id="ARBA00022729"/>
    </source>
</evidence>
<evidence type="ECO:0000256" key="6">
    <source>
        <dbReference type="ARBA" id="ARBA00022825"/>
    </source>
</evidence>
<dbReference type="Pfam" id="PF00082">
    <property type="entry name" value="Peptidase_S8"/>
    <property type="match status" value="1"/>
</dbReference>
<evidence type="ECO:0000256" key="1">
    <source>
        <dbReference type="ARBA" id="ARBA00004613"/>
    </source>
</evidence>
<dbReference type="InterPro" id="IPR041469">
    <property type="entry name" value="Subtilisin-like_FN3"/>
</dbReference>
<comment type="similarity">
    <text evidence="2 7">Belongs to the peptidase S8 family.</text>
</comment>
<dbReference type="OrthoDB" id="206201at2759"/>
<comment type="caution">
    <text evidence="7">Lacks conserved residue(s) required for the propagation of feature annotation.</text>
</comment>
<evidence type="ECO:0000259" key="9">
    <source>
        <dbReference type="Pfam" id="PF17766"/>
    </source>
</evidence>
<dbReference type="EMBL" id="RXIC02000021">
    <property type="protein sequence ID" value="KAB1220204.1"/>
    <property type="molecule type" value="Genomic_DNA"/>
</dbReference>
<dbReference type="PROSITE" id="PS51892">
    <property type="entry name" value="SUBTILASE"/>
    <property type="match status" value="1"/>
</dbReference>
<dbReference type="AlphaFoldDB" id="A0A6A1WIN3"/>
<dbReference type="Gene3D" id="2.60.40.2310">
    <property type="match status" value="1"/>
</dbReference>
<keyword evidence="5" id="KW-0378">Hydrolase</keyword>
<dbReference type="PANTHER" id="PTHR10795">
    <property type="entry name" value="PROPROTEIN CONVERTASE SUBTILISIN/KEXIN"/>
    <property type="match status" value="1"/>
</dbReference>
<feature type="domain" description="Subtilisin-like protease fibronectin type-III" evidence="9">
    <location>
        <begin position="118"/>
        <end position="194"/>
    </location>
</feature>
<dbReference type="Gene3D" id="3.40.50.200">
    <property type="entry name" value="Peptidase S8/S53 domain"/>
    <property type="match status" value="1"/>
</dbReference>
<organism evidence="11 12">
    <name type="scientific">Morella rubra</name>
    <name type="common">Chinese bayberry</name>
    <dbReference type="NCBI Taxonomy" id="262757"/>
    <lineage>
        <taxon>Eukaryota</taxon>
        <taxon>Viridiplantae</taxon>
        <taxon>Streptophyta</taxon>
        <taxon>Embryophyta</taxon>
        <taxon>Tracheophyta</taxon>
        <taxon>Spermatophyta</taxon>
        <taxon>Magnoliopsida</taxon>
        <taxon>eudicotyledons</taxon>
        <taxon>Gunneridae</taxon>
        <taxon>Pentapetalae</taxon>
        <taxon>rosids</taxon>
        <taxon>fabids</taxon>
        <taxon>Fagales</taxon>
        <taxon>Myricaceae</taxon>
        <taxon>Morella</taxon>
    </lineage>
</organism>
<comment type="subcellular location">
    <subcellularLocation>
        <location evidence="1">Secreted</location>
    </subcellularLocation>
</comment>
<dbReference type="Proteomes" id="UP000516437">
    <property type="component" value="Chromosome 1"/>
</dbReference>
<proteinExistence type="inferred from homology"/>
<dbReference type="InterPro" id="IPR045051">
    <property type="entry name" value="SBT"/>
</dbReference>
<dbReference type="SUPFAM" id="SSF52743">
    <property type="entry name" value="Subtilisin-like"/>
    <property type="match status" value="1"/>
</dbReference>
<reference evidence="11" key="3">
    <citation type="submission" date="2019-09" db="EMBL/GenBank/DDBJ databases">
        <authorList>
            <person name="Gao Z."/>
        </authorList>
    </citation>
    <scope>NUCLEOTIDE SEQUENCE</scope>
    <source>
        <tissue evidence="11">Leaves</tissue>
    </source>
</reference>
<gene>
    <name evidence="11" type="ORF">CJ030_MR1G016587</name>
    <name evidence="10" type="ORF">CJ030_MR3G017028</name>
</gene>
<evidence type="ECO:0000313" key="11">
    <source>
        <dbReference type="EMBL" id="KAB1225199.1"/>
    </source>
</evidence>
<evidence type="ECO:0000313" key="10">
    <source>
        <dbReference type="EMBL" id="KAB1220204.1"/>
    </source>
</evidence>
<evidence type="ECO:0000256" key="5">
    <source>
        <dbReference type="ARBA" id="ARBA00022801"/>
    </source>
</evidence>
<reference evidence="11" key="1">
    <citation type="submission" date="2018-07" db="EMBL/GenBank/DDBJ databases">
        <authorList>
            <person name="Gao Z.-S."/>
            <person name="Jia H.-M."/>
            <person name="Jia H.-J."/>
            <person name="Cai Q.-L."/>
            <person name="Wang Y."/>
            <person name="Zhao H.-B."/>
        </authorList>
    </citation>
    <scope>NUCLEOTIDE SEQUENCE</scope>
    <source>
        <tissue evidence="11">Leaves</tissue>
    </source>
</reference>
<evidence type="ECO:0000256" key="2">
    <source>
        <dbReference type="ARBA" id="ARBA00011073"/>
    </source>
</evidence>
<evidence type="ECO:0000259" key="8">
    <source>
        <dbReference type="Pfam" id="PF00082"/>
    </source>
</evidence>
<accession>A0A6A1WIN3</accession>
<dbReference type="GO" id="GO:0005576">
    <property type="term" value="C:extracellular region"/>
    <property type="evidence" value="ECO:0007669"/>
    <property type="project" value="UniProtKB-SubCell"/>
</dbReference>
<dbReference type="EMBL" id="RXIC02000019">
    <property type="protein sequence ID" value="KAB1225199.1"/>
    <property type="molecule type" value="Genomic_DNA"/>
</dbReference>
<reference evidence="11 12" key="2">
    <citation type="journal article" date="2019" name="Plant Biotechnol. J.">
        <title>The red bayberry genome and genetic basis of sex determination.</title>
        <authorList>
            <person name="Jia H.M."/>
            <person name="Jia H.J."/>
            <person name="Cai Q.L."/>
            <person name="Wang Y."/>
            <person name="Zhao H.B."/>
            <person name="Yang W.F."/>
            <person name="Wang G.Y."/>
            <person name="Li Y.H."/>
            <person name="Zhan D.L."/>
            <person name="Shen Y.T."/>
            <person name="Niu Q.F."/>
            <person name="Chang L."/>
            <person name="Qiu J."/>
            <person name="Zhao L."/>
            <person name="Xie H.B."/>
            <person name="Fu W.Y."/>
            <person name="Jin J."/>
            <person name="Li X.W."/>
            <person name="Jiao Y."/>
            <person name="Zhou C.C."/>
            <person name="Tu T."/>
            <person name="Chai C.Y."/>
            <person name="Gao J.L."/>
            <person name="Fan L.J."/>
            <person name="van de Weg E."/>
            <person name="Wang J.Y."/>
            <person name="Gao Z.S."/>
        </authorList>
    </citation>
    <scope>NUCLEOTIDE SEQUENCE [LARGE SCALE GENOMIC DNA]</scope>
    <source>
        <tissue evidence="11">Leaves</tissue>
    </source>
</reference>
<dbReference type="PROSITE" id="PS00138">
    <property type="entry name" value="SUBTILASE_SER"/>
    <property type="match status" value="1"/>
</dbReference>
<evidence type="ECO:0000256" key="7">
    <source>
        <dbReference type="PROSITE-ProRule" id="PRU01240"/>
    </source>
</evidence>
<dbReference type="GO" id="GO:0004252">
    <property type="term" value="F:serine-type endopeptidase activity"/>
    <property type="evidence" value="ECO:0007669"/>
    <property type="project" value="InterPro"/>
</dbReference>
<keyword evidence="3 11" id="KW-0645">Protease</keyword>
<comment type="caution">
    <text evidence="11">The sequence shown here is derived from an EMBL/GenBank/DDBJ whole genome shotgun (WGS) entry which is preliminary data.</text>
</comment>
<evidence type="ECO:0000256" key="3">
    <source>
        <dbReference type="ARBA" id="ARBA00022670"/>
    </source>
</evidence>
<dbReference type="Proteomes" id="UP000516437">
    <property type="component" value="Chromosome 3"/>
</dbReference>
<dbReference type="InterPro" id="IPR036852">
    <property type="entry name" value="Peptidase_S8/S53_dom_sf"/>
</dbReference>
<keyword evidence="4" id="KW-0732">Signal</keyword>